<name>A0A7R9DN72_TIMPO</name>
<evidence type="ECO:0000256" key="1">
    <source>
        <dbReference type="PROSITE-ProRule" id="PRU00708"/>
    </source>
</evidence>
<dbReference type="PANTHER" id="PTHR46669:SF2">
    <property type="entry name" value="EG:BACN32G11.3 PROTEIN"/>
    <property type="match status" value="1"/>
</dbReference>
<dbReference type="InterPro" id="IPR033490">
    <property type="entry name" value="LRP130"/>
</dbReference>
<dbReference type="GO" id="GO:0003730">
    <property type="term" value="F:mRNA 3'-UTR binding"/>
    <property type="evidence" value="ECO:0007669"/>
    <property type="project" value="TreeGrafter"/>
</dbReference>
<proteinExistence type="predicted"/>
<sequence>MCYSDDLPGAVSEFKRSAVEHGCTPLQHELLCRLVVEAEKGPTGQALLQETIKTGQQVHKIPNTHIALIVALAETGQEKQLRRLLMDPSVKINSSLLLARCQRLVDEDKLEPLQAIVSSTYNNANFNNTPIFTYMLQIFNRRGDCDGALSLWTSMQERDVQPPPQFLDQLAVATAQPQASCAFRHFCRPQSPV</sequence>
<dbReference type="EMBL" id="OD014774">
    <property type="protein sequence ID" value="CAD7417761.1"/>
    <property type="molecule type" value="Genomic_DNA"/>
</dbReference>
<evidence type="ECO:0000313" key="2">
    <source>
        <dbReference type="EMBL" id="CAD7417761.1"/>
    </source>
</evidence>
<gene>
    <name evidence="2" type="ORF">TPSB3V08_LOCUS12015</name>
</gene>
<evidence type="ECO:0008006" key="3">
    <source>
        <dbReference type="Google" id="ProtNLM"/>
    </source>
</evidence>
<dbReference type="GO" id="GO:0005634">
    <property type="term" value="C:nucleus"/>
    <property type="evidence" value="ECO:0007669"/>
    <property type="project" value="TreeGrafter"/>
</dbReference>
<feature type="repeat" description="PPR" evidence="1">
    <location>
        <begin position="128"/>
        <end position="162"/>
    </location>
</feature>
<protein>
    <recommendedName>
        <fullName evidence="3">Pentatricopeptide repeat-containing protein</fullName>
    </recommendedName>
</protein>
<dbReference type="GO" id="GO:0005739">
    <property type="term" value="C:mitochondrion"/>
    <property type="evidence" value="ECO:0007669"/>
    <property type="project" value="TreeGrafter"/>
</dbReference>
<dbReference type="GO" id="GO:0070129">
    <property type="term" value="P:regulation of mitochondrial translation"/>
    <property type="evidence" value="ECO:0007669"/>
    <property type="project" value="TreeGrafter"/>
</dbReference>
<dbReference type="PANTHER" id="PTHR46669">
    <property type="entry name" value="LEUCINE-RICH PPR MOTIF-CONTAINING PROTEIN, MITOCHONDRIAL"/>
    <property type="match status" value="1"/>
</dbReference>
<organism evidence="2">
    <name type="scientific">Timema poppense</name>
    <name type="common">Walking stick</name>
    <dbReference type="NCBI Taxonomy" id="170557"/>
    <lineage>
        <taxon>Eukaryota</taxon>
        <taxon>Metazoa</taxon>
        <taxon>Ecdysozoa</taxon>
        <taxon>Arthropoda</taxon>
        <taxon>Hexapoda</taxon>
        <taxon>Insecta</taxon>
        <taxon>Pterygota</taxon>
        <taxon>Neoptera</taxon>
        <taxon>Polyneoptera</taxon>
        <taxon>Phasmatodea</taxon>
        <taxon>Timematodea</taxon>
        <taxon>Timematoidea</taxon>
        <taxon>Timematidae</taxon>
        <taxon>Timema</taxon>
    </lineage>
</organism>
<dbReference type="InterPro" id="IPR002885">
    <property type="entry name" value="PPR_rpt"/>
</dbReference>
<reference evidence="2" key="1">
    <citation type="submission" date="2020-11" db="EMBL/GenBank/DDBJ databases">
        <authorList>
            <person name="Tran Van P."/>
        </authorList>
    </citation>
    <scope>NUCLEOTIDE SEQUENCE</scope>
</reference>
<accession>A0A7R9DN72</accession>
<dbReference type="AlphaFoldDB" id="A0A7R9DN72"/>
<dbReference type="PROSITE" id="PS51375">
    <property type="entry name" value="PPR"/>
    <property type="match status" value="1"/>
</dbReference>